<dbReference type="InterPro" id="IPR003593">
    <property type="entry name" value="AAA+_ATPase"/>
</dbReference>
<dbReference type="STRING" id="1029756.W911_07225"/>
<keyword evidence="2" id="KW-0813">Transport</keyword>
<dbReference type="InterPro" id="IPR003439">
    <property type="entry name" value="ABC_transporter-like_ATP-bd"/>
</dbReference>
<evidence type="ECO:0000256" key="3">
    <source>
        <dbReference type="ARBA" id="ARBA00022741"/>
    </source>
</evidence>
<dbReference type="PROSITE" id="PS50893">
    <property type="entry name" value="ABC_TRANSPORTER_2"/>
    <property type="match status" value="1"/>
</dbReference>
<keyword evidence="9" id="KW-1185">Reference proteome</keyword>
<dbReference type="PATRIC" id="fig|1029756.8.peg.1514"/>
<dbReference type="PANTHER" id="PTHR42794:SF1">
    <property type="entry name" value="HEMIN IMPORT ATP-BINDING PROTEIN HMUV"/>
    <property type="match status" value="1"/>
</dbReference>
<feature type="domain" description="ABC transporter" evidence="7">
    <location>
        <begin position="4"/>
        <end position="238"/>
    </location>
</feature>
<comment type="similarity">
    <text evidence="1">Belongs to the ABC transporter superfamily.</text>
</comment>
<evidence type="ECO:0000256" key="2">
    <source>
        <dbReference type="ARBA" id="ARBA00022448"/>
    </source>
</evidence>
<dbReference type="InterPro" id="IPR017871">
    <property type="entry name" value="ABC_transporter-like_CS"/>
</dbReference>
<dbReference type="KEGG" id="hni:W911_07225"/>
<dbReference type="RefSeq" id="WP_023786833.1">
    <property type="nucleotide sequence ID" value="NC_022997.1"/>
</dbReference>
<gene>
    <name evidence="8" type="ORF">W911_07225</name>
</gene>
<evidence type="ECO:0000256" key="1">
    <source>
        <dbReference type="ARBA" id="ARBA00005417"/>
    </source>
</evidence>
<evidence type="ECO:0000256" key="5">
    <source>
        <dbReference type="ARBA" id="ARBA00022967"/>
    </source>
</evidence>
<evidence type="ECO:0000313" key="8">
    <source>
        <dbReference type="EMBL" id="AHB48213.1"/>
    </source>
</evidence>
<comment type="function">
    <text evidence="6">Part of the ABC transporter complex HmuTUV involved in hemin import. Responsible for energy coupling to the transport system.</text>
</comment>
<proteinExistence type="inferred from homology"/>
<dbReference type="GO" id="GO:0016887">
    <property type="term" value="F:ATP hydrolysis activity"/>
    <property type="evidence" value="ECO:0007669"/>
    <property type="project" value="InterPro"/>
</dbReference>
<dbReference type="PANTHER" id="PTHR42794">
    <property type="entry name" value="HEMIN IMPORT ATP-BINDING PROTEIN HMUV"/>
    <property type="match status" value="1"/>
</dbReference>
<dbReference type="SUPFAM" id="SSF52540">
    <property type="entry name" value="P-loop containing nucleoside triphosphate hydrolases"/>
    <property type="match status" value="1"/>
</dbReference>
<sequence>MTRLSVRNLSVDLGGQTIVRDVSLDFAPDGVIGLIGPNGAGKSTFLKAILGLVPSRGGISYDGKPLPEIDRRALARLTSYLPQDREIAWPLSVENVVALGRTPYLSTLSGLGSEDHQEIESAIALTDIAHLRNRIVSTLSGGERARVLMARVLAQATPILIADEPVAALDPGHQIALLETLDALSSAGRTIIVSLHEISLAARWCRRLVLLDKGSIAADGKPEDVLTHEHFAKVYGVRIHRTVTEDGLLVQPVARLPLQR</sequence>
<dbReference type="FunFam" id="3.40.50.300:FF:000134">
    <property type="entry name" value="Iron-enterobactin ABC transporter ATP-binding protein"/>
    <property type="match status" value="1"/>
</dbReference>
<keyword evidence="5" id="KW-1278">Translocase</keyword>
<dbReference type="SMART" id="SM00382">
    <property type="entry name" value="AAA"/>
    <property type="match status" value="1"/>
</dbReference>
<evidence type="ECO:0000313" key="9">
    <source>
        <dbReference type="Proteomes" id="UP000018542"/>
    </source>
</evidence>
<dbReference type="GO" id="GO:0005524">
    <property type="term" value="F:ATP binding"/>
    <property type="evidence" value="ECO:0007669"/>
    <property type="project" value="UniProtKB-KW"/>
</dbReference>
<keyword evidence="3" id="KW-0547">Nucleotide-binding</keyword>
<dbReference type="Gene3D" id="3.40.50.300">
    <property type="entry name" value="P-loop containing nucleotide triphosphate hydrolases"/>
    <property type="match status" value="1"/>
</dbReference>
<reference evidence="8 9" key="1">
    <citation type="journal article" date="2014" name="Genome Announc.">
        <title>Complete Genome Sequence of Hyphomicrobium nitrativorans Strain NL23, a Denitrifying Bacterium Isolated from Biofilm of a Methanol-Fed Denitrification System Treating Seawater at the Montreal Biodome.</title>
        <authorList>
            <person name="Martineau C."/>
            <person name="Villeneuve C."/>
            <person name="Mauffrey F."/>
            <person name="Villemur R."/>
        </authorList>
    </citation>
    <scope>NUCLEOTIDE SEQUENCE [LARGE SCALE GENOMIC DNA]</scope>
    <source>
        <strain evidence="8">NL23</strain>
    </source>
</reference>
<accession>V5SCG4</accession>
<dbReference type="CDD" id="cd03214">
    <property type="entry name" value="ABC_Iron-Siderophores_B12_Hemin"/>
    <property type="match status" value="1"/>
</dbReference>
<protein>
    <submittedName>
        <fullName evidence="8">ABC transporter</fullName>
    </submittedName>
</protein>
<dbReference type="Pfam" id="PF00005">
    <property type="entry name" value="ABC_tran"/>
    <property type="match status" value="1"/>
</dbReference>
<organism evidence="8 9">
    <name type="scientific">Hyphomicrobium nitrativorans NL23</name>
    <dbReference type="NCBI Taxonomy" id="1029756"/>
    <lineage>
        <taxon>Bacteria</taxon>
        <taxon>Pseudomonadati</taxon>
        <taxon>Pseudomonadota</taxon>
        <taxon>Alphaproteobacteria</taxon>
        <taxon>Hyphomicrobiales</taxon>
        <taxon>Hyphomicrobiaceae</taxon>
        <taxon>Hyphomicrobium</taxon>
    </lineage>
</organism>
<evidence type="ECO:0000259" key="7">
    <source>
        <dbReference type="PROSITE" id="PS50893"/>
    </source>
</evidence>
<keyword evidence="4" id="KW-0067">ATP-binding</keyword>
<dbReference type="EMBL" id="CP006912">
    <property type="protein sequence ID" value="AHB48213.1"/>
    <property type="molecule type" value="Genomic_DNA"/>
</dbReference>
<dbReference type="Proteomes" id="UP000018542">
    <property type="component" value="Chromosome"/>
</dbReference>
<name>V5SCG4_9HYPH</name>
<dbReference type="AlphaFoldDB" id="V5SCG4"/>
<evidence type="ECO:0000256" key="4">
    <source>
        <dbReference type="ARBA" id="ARBA00022840"/>
    </source>
</evidence>
<dbReference type="HOGENOM" id="CLU_000604_1_11_5"/>
<dbReference type="OrthoDB" id="9805601at2"/>
<evidence type="ECO:0000256" key="6">
    <source>
        <dbReference type="ARBA" id="ARBA00037066"/>
    </source>
</evidence>
<dbReference type="PROSITE" id="PS00211">
    <property type="entry name" value="ABC_TRANSPORTER_1"/>
    <property type="match status" value="1"/>
</dbReference>
<dbReference type="InterPro" id="IPR027417">
    <property type="entry name" value="P-loop_NTPase"/>
</dbReference>